<dbReference type="PANTHER" id="PTHR14614">
    <property type="entry name" value="HEPATOCELLULAR CARCINOMA-ASSOCIATED ANTIGEN"/>
    <property type="match status" value="1"/>
</dbReference>
<reference evidence="2" key="1">
    <citation type="submission" date="2021-01" db="EMBL/GenBank/DDBJ databases">
        <authorList>
            <person name="Corre E."/>
            <person name="Pelletier E."/>
            <person name="Niang G."/>
            <person name="Scheremetjew M."/>
            <person name="Finn R."/>
            <person name="Kale V."/>
            <person name="Holt S."/>
            <person name="Cochrane G."/>
            <person name="Meng A."/>
            <person name="Brown T."/>
            <person name="Cohen L."/>
        </authorList>
    </citation>
    <scope>NUCLEOTIDE SEQUENCE</scope>
    <source>
        <strain evidence="2">CCMP494</strain>
    </source>
</reference>
<feature type="region of interest" description="Disordered" evidence="1">
    <location>
        <begin position="1"/>
        <end position="77"/>
    </location>
</feature>
<evidence type="ECO:0000313" key="2">
    <source>
        <dbReference type="EMBL" id="CAD8592441.1"/>
    </source>
</evidence>
<evidence type="ECO:0000256" key="1">
    <source>
        <dbReference type="SAM" id="MobiDB-lite"/>
    </source>
</evidence>
<feature type="compositionally biased region" description="Basic residues" evidence="1">
    <location>
        <begin position="50"/>
        <end position="60"/>
    </location>
</feature>
<protein>
    <submittedName>
        <fullName evidence="2">Uncharacterized protein</fullName>
    </submittedName>
</protein>
<dbReference type="PANTHER" id="PTHR14614:SF157">
    <property type="entry name" value="METHYLTRANSFERASE TYPE 12 DOMAIN-CONTAINING PROTEIN"/>
    <property type="match status" value="1"/>
</dbReference>
<dbReference type="EMBL" id="HBEV01012648">
    <property type="protein sequence ID" value="CAD8592441.1"/>
    <property type="molecule type" value="Transcribed_RNA"/>
</dbReference>
<gene>
    <name evidence="2" type="ORF">MSP1404_LOCUS9845</name>
</gene>
<accession>A0A7S0KTW0</accession>
<dbReference type="CDD" id="cd02440">
    <property type="entry name" value="AdoMet_MTases"/>
    <property type="match status" value="1"/>
</dbReference>
<name>A0A7S0KTW0_MICPS</name>
<organism evidence="2">
    <name type="scientific">Micromonas pusilla</name>
    <name type="common">Picoplanktonic green alga</name>
    <name type="synonym">Chromulina pusilla</name>
    <dbReference type="NCBI Taxonomy" id="38833"/>
    <lineage>
        <taxon>Eukaryota</taxon>
        <taxon>Viridiplantae</taxon>
        <taxon>Chlorophyta</taxon>
        <taxon>Mamiellophyceae</taxon>
        <taxon>Mamiellales</taxon>
        <taxon>Mamiellaceae</taxon>
        <taxon>Micromonas</taxon>
    </lineage>
</organism>
<dbReference type="InterPro" id="IPR019410">
    <property type="entry name" value="Methyltransf_16"/>
</dbReference>
<dbReference type="SUPFAM" id="SSF53335">
    <property type="entry name" value="S-adenosyl-L-methionine-dependent methyltransferases"/>
    <property type="match status" value="1"/>
</dbReference>
<dbReference type="InterPro" id="IPR029063">
    <property type="entry name" value="SAM-dependent_MTases_sf"/>
</dbReference>
<proteinExistence type="predicted"/>
<sequence>MSTFSALRCGVRVDRSIQTPSLGPRPGATRRRVAGWREDSPLAPPDGASKKKSKRDKRKGAATPRVEGGGKGEVDGAELNTIDLGQGKSAALYVPTDVAEVEGAVSAEGVKQLLARYEDSLYGAGDVVWPASIALGRLIAHCPSLVKDKSVIEIGSGLGLCGCVAAAAGASRVVMTDVDGDMLRLASKSAGANGCGDVVETMTLDWGRKESWPQGEFDVVIAADVLYDGDAAAAVAAVAGRCLGAGGLGSMAIVCDPAQRTNRETFAEEARGVGLETVDADFPGHPNMRLLQATRVELTAGA</sequence>
<dbReference type="Gene3D" id="3.40.50.150">
    <property type="entry name" value="Vaccinia Virus protein VP39"/>
    <property type="match status" value="1"/>
</dbReference>
<dbReference type="Pfam" id="PF10294">
    <property type="entry name" value="Methyltransf_16"/>
    <property type="match status" value="1"/>
</dbReference>
<dbReference type="AlphaFoldDB" id="A0A7S0KTW0"/>